<evidence type="ECO:0000259" key="3">
    <source>
        <dbReference type="PROSITE" id="PS51186"/>
    </source>
</evidence>
<dbReference type="PANTHER" id="PTHR43877:SF1">
    <property type="entry name" value="ACETYLTRANSFERASE"/>
    <property type="match status" value="1"/>
</dbReference>
<evidence type="ECO:0000313" key="4">
    <source>
        <dbReference type="EMBL" id="MBP2112406.1"/>
    </source>
</evidence>
<dbReference type="PROSITE" id="PS51186">
    <property type="entry name" value="GNAT"/>
    <property type="match status" value="1"/>
</dbReference>
<comment type="caution">
    <text evidence="4">The sequence shown here is derived from an EMBL/GenBank/DDBJ whole genome shotgun (WGS) entry which is preliminary data.</text>
</comment>
<sequence>MIIVAQGYENKGLRYTVRSASPQDALQLSALRLKIDGETENLDRVQGEAFIGPDGFRSLIAADTASGTNLFLVAEVQDRLAGFARCEGSPLRRLAHQAEFGVGVLQEFWGYGIGRSLLEQSIGWADTISLDKLSLKVLERNDKAIRLYESLGFEVEGVLRRDKRLADGQFYSTIVMGRLRGDRGGA</sequence>
<evidence type="ECO:0000256" key="2">
    <source>
        <dbReference type="ARBA" id="ARBA00023315"/>
    </source>
</evidence>
<keyword evidence="5" id="KW-1185">Reference proteome</keyword>
<dbReference type="InterPro" id="IPR000182">
    <property type="entry name" value="GNAT_dom"/>
</dbReference>
<dbReference type="InterPro" id="IPR050832">
    <property type="entry name" value="Bact_Acetyltransf"/>
</dbReference>
<dbReference type="Pfam" id="PF00583">
    <property type="entry name" value="Acetyltransf_1"/>
    <property type="match status" value="1"/>
</dbReference>
<keyword evidence="2" id="KW-0012">Acyltransferase</keyword>
<dbReference type="Proteomes" id="UP000773462">
    <property type="component" value="Unassembled WGS sequence"/>
</dbReference>
<evidence type="ECO:0000256" key="1">
    <source>
        <dbReference type="ARBA" id="ARBA00022679"/>
    </source>
</evidence>
<proteinExistence type="predicted"/>
<feature type="domain" description="N-acetyltransferase" evidence="3">
    <location>
        <begin position="15"/>
        <end position="181"/>
    </location>
</feature>
<name>A0ABS4NQS5_9BACL</name>
<protein>
    <submittedName>
        <fullName evidence="4">RimJ/RimL family protein N-acetyltransferase</fullName>
    </submittedName>
</protein>
<dbReference type="PANTHER" id="PTHR43877">
    <property type="entry name" value="AMINOALKYLPHOSPHONATE N-ACETYLTRANSFERASE-RELATED-RELATED"/>
    <property type="match status" value="1"/>
</dbReference>
<reference evidence="4 5" key="1">
    <citation type="submission" date="2021-03" db="EMBL/GenBank/DDBJ databases">
        <title>Genomic Encyclopedia of Type Strains, Phase IV (KMG-IV): sequencing the most valuable type-strain genomes for metagenomic binning, comparative biology and taxonomic classification.</title>
        <authorList>
            <person name="Goeker M."/>
        </authorList>
    </citation>
    <scope>NUCLEOTIDE SEQUENCE [LARGE SCALE GENOMIC DNA]</scope>
    <source>
        <strain evidence="4 5">DSM 101953</strain>
    </source>
</reference>
<dbReference type="InterPro" id="IPR016181">
    <property type="entry name" value="Acyl_CoA_acyltransferase"/>
</dbReference>
<gene>
    <name evidence="4" type="ORF">J2Z70_002560</name>
</gene>
<dbReference type="SUPFAM" id="SSF55729">
    <property type="entry name" value="Acyl-CoA N-acyltransferases (Nat)"/>
    <property type="match status" value="1"/>
</dbReference>
<dbReference type="CDD" id="cd04301">
    <property type="entry name" value="NAT_SF"/>
    <property type="match status" value="1"/>
</dbReference>
<organism evidence="4 5">
    <name type="scientific">Paenibacillus silagei</name>
    <dbReference type="NCBI Taxonomy" id="1670801"/>
    <lineage>
        <taxon>Bacteria</taxon>
        <taxon>Bacillati</taxon>
        <taxon>Bacillota</taxon>
        <taxon>Bacilli</taxon>
        <taxon>Bacillales</taxon>
        <taxon>Paenibacillaceae</taxon>
        <taxon>Paenibacillus</taxon>
    </lineage>
</organism>
<evidence type="ECO:0000313" key="5">
    <source>
        <dbReference type="Proteomes" id="UP000773462"/>
    </source>
</evidence>
<accession>A0ABS4NQS5</accession>
<keyword evidence="1" id="KW-0808">Transferase</keyword>
<dbReference type="EMBL" id="JAGGLV010000007">
    <property type="protein sequence ID" value="MBP2112406.1"/>
    <property type="molecule type" value="Genomic_DNA"/>
</dbReference>
<dbReference type="Gene3D" id="3.40.630.30">
    <property type="match status" value="1"/>
</dbReference>
<dbReference type="RefSeq" id="WP_209873259.1">
    <property type="nucleotide sequence ID" value="NZ_JAGGLV010000007.1"/>
</dbReference>